<sequence length="155" mass="17293">MNKLDISPMPMKFPGKSTFTLDATIKQVLNGSDSTITIKRSTFLGYIRIPCIFEVGSCTYKDTCSLPKRMMSENWGGIMGPIVTQVMDYFGKAGAKLDCPLPKQNVLLDKVDLKLPTIPTYMTFLASGDYQVQLMNKDKRDGKTILCIEMDFSIA</sequence>
<dbReference type="InterPro" id="IPR036846">
    <property type="entry name" value="GM2-AP_sf"/>
</dbReference>
<name>Q8I6V6_EUPSC</name>
<dbReference type="PANTHER" id="PTHR17357:SF0">
    <property type="entry name" value="GANGLIOSIDE GM2 ACTIVATOR"/>
    <property type="match status" value="1"/>
</dbReference>
<reference evidence="3" key="1">
    <citation type="submission" date="2002-09" db="EMBL/GenBank/DDBJ databases">
        <title>Bridging the gaps: The Hawaiian bobtail squid provides sequence data for the Mollusca.</title>
        <authorList>
            <person name="Kimbell J.R."/>
            <person name="Stewart J.J."/>
            <person name="McFall-Ngai M.J."/>
        </authorList>
    </citation>
    <scope>NUCLEOTIDE SEQUENCE</scope>
</reference>
<dbReference type="GO" id="GO:0009898">
    <property type="term" value="C:cytoplasmic side of plasma membrane"/>
    <property type="evidence" value="ECO:0007669"/>
    <property type="project" value="TreeGrafter"/>
</dbReference>
<dbReference type="InterPro" id="IPR003172">
    <property type="entry name" value="ML_dom"/>
</dbReference>
<dbReference type="GO" id="GO:0006689">
    <property type="term" value="P:ganglioside catabolic process"/>
    <property type="evidence" value="ECO:0007669"/>
    <property type="project" value="InterPro"/>
</dbReference>
<evidence type="ECO:0000313" key="3">
    <source>
        <dbReference type="EMBL" id="AAN35173.1"/>
    </source>
</evidence>
<protein>
    <submittedName>
        <fullName evidence="3">Ganglioside GM2 activator</fullName>
    </submittedName>
</protein>
<dbReference type="Gene3D" id="2.70.220.10">
    <property type="entry name" value="Ganglioside GM2 activator"/>
    <property type="match status" value="1"/>
</dbReference>
<dbReference type="InterPro" id="IPR028996">
    <property type="entry name" value="GM2-AP"/>
</dbReference>
<dbReference type="GO" id="GO:0005319">
    <property type="term" value="F:lipid transporter activity"/>
    <property type="evidence" value="ECO:0007669"/>
    <property type="project" value="TreeGrafter"/>
</dbReference>
<feature type="non-terminal residue" evidence="3">
    <location>
        <position position="1"/>
    </location>
</feature>
<dbReference type="PANTHER" id="PTHR17357">
    <property type="entry name" value="GM2 GANGLIOSIDE ACTIVATOR PROTEIN"/>
    <property type="match status" value="1"/>
</dbReference>
<feature type="domain" description="MD-2-related lipid-recognition" evidence="2">
    <location>
        <begin position="2"/>
        <end position="154"/>
    </location>
</feature>
<evidence type="ECO:0000259" key="2">
    <source>
        <dbReference type="Pfam" id="PF02221"/>
    </source>
</evidence>
<keyword evidence="1" id="KW-0732">Signal</keyword>
<dbReference type="Pfam" id="PF02221">
    <property type="entry name" value="E1_DerP2_DerF2"/>
    <property type="match status" value="1"/>
</dbReference>
<accession>Q8I6V6</accession>
<dbReference type="SUPFAM" id="SSF63707">
    <property type="entry name" value="Ganglioside M2 (gm2) activator"/>
    <property type="match status" value="1"/>
</dbReference>
<dbReference type="EMBL" id="AY149454">
    <property type="protein sequence ID" value="AAN35173.1"/>
    <property type="molecule type" value="mRNA"/>
</dbReference>
<organism evidence="3">
    <name type="scientific">Euprymna scolopes</name>
    <name type="common">Hawaiian bobtail squid</name>
    <dbReference type="NCBI Taxonomy" id="6613"/>
    <lineage>
        <taxon>Eukaryota</taxon>
        <taxon>Metazoa</taxon>
        <taxon>Spiralia</taxon>
        <taxon>Lophotrochozoa</taxon>
        <taxon>Mollusca</taxon>
        <taxon>Cephalopoda</taxon>
        <taxon>Coleoidea</taxon>
        <taxon>Decapodiformes</taxon>
        <taxon>Sepiida</taxon>
        <taxon>Sepiolidae</taxon>
        <taxon>Sepiolinae</taxon>
        <taxon>Euprymna</taxon>
    </lineage>
</organism>
<evidence type="ECO:0000256" key="1">
    <source>
        <dbReference type="ARBA" id="ARBA00022729"/>
    </source>
</evidence>
<dbReference type="GO" id="GO:0008047">
    <property type="term" value="F:enzyme activator activity"/>
    <property type="evidence" value="ECO:0007669"/>
    <property type="project" value="InterPro"/>
</dbReference>
<proteinExistence type="evidence at transcript level"/>
<dbReference type="AlphaFoldDB" id="Q8I6V6"/>